<organism evidence="2 3">
    <name type="scientific">Trichuris muris</name>
    <name type="common">Mouse whipworm</name>
    <dbReference type="NCBI Taxonomy" id="70415"/>
    <lineage>
        <taxon>Eukaryota</taxon>
        <taxon>Metazoa</taxon>
        <taxon>Ecdysozoa</taxon>
        <taxon>Nematoda</taxon>
        <taxon>Enoplea</taxon>
        <taxon>Dorylaimia</taxon>
        <taxon>Trichinellida</taxon>
        <taxon>Trichuridae</taxon>
        <taxon>Trichuris</taxon>
    </lineage>
</organism>
<dbReference type="WBParaSite" id="TMUE_3000012301.1">
    <property type="protein sequence ID" value="TMUE_3000012301.1"/>
    <property type="gene ID" value="WBGene00285919"/>
</dbReference>
<dbReference type="Proteomes" id="UP000046395">
    <property type="component" value="Unassembled WGS sequence"/>
</dbReference>
<accession>A0A5S6QY36</accession>
<evidence type="ECO:0000313" key="3">
    <source>
        <dbReference type="WBParaSite" id="TMUE_3000012301.1"/>
    </source>
</evidence>
<reference evidence="3" key="1">
    <citation type="submission" date="2019-12" db="UniProtKB">
        <authorList>
            <consortium name="WormBaseParasite"/>
        </authorList>
    </citation>
    <scope>IDENTIFICATION</scope>
</reference>
<name>A0A5S6QY36_TRIMR</name>
<keyword evidence="2" id="KW-1185">Reference proteome</keyword>
<feature type="compositionally biased region" description="Basic and acidic residues" evidence="1">
    <location>
        <begin position="10"/>
        <end position="23"/>
    </location>
</feature>
<evidence type="ECO:0000256" key="1">
    <source>
        <dbReference type="SAM" id="MobiDB-lite"/>
    </source>
</evidence>
<evidence type="ECO:0000313" key="2">
    <source>
        <dbReference type="Proteomes" id="UP000046395"/>
    </source>
</evidence>
<proteinExistence type="predicted"/>
<protein>
    <submittedName>
        <fullName evidence="3">Uncharacterized protein</fullName>
    </submittedName>
</protein>
<sequence length="110" mass="12610">MAHTSASHASVDDREHRTNEGSDRFVTANENYSGKPQKYGTAAGTERLITRQRWDLAEKRVLALVLAEKMAACGFKQRSAESVRGQLRKEEHRRLVKKFKRKLQISRRGD</sequence>
<dbReference type="AlphaFoldDB" id="A0A5S6QY36"/>
<feature type="region of interest" description="Disordered" evidence="1">
    <location>
        <begin position="1"/>
        <end position="42"/>
    </location>
</feature>